<protein>
    <submittedName>
        <fullName evidence="3">SDR family oxidoreductase</fullName>
    </submittedName>
</protein>
<dbReference type="PRINTS" id="PR00081">
    <property type="entry name" value="GDHRDH"/>
</dbReference>
<name>A0ABY4X6V8_9SPHN</name>
<evidence type="ECO:0000313" key="4">
    <source>
        <dbReference type="Proteomes" id="UP001056937"/>
    </source>
</evidence>
<dbReference type="PANTHER" id="PTHR43639:SF1">
    <property type="entry name" value="SHORT-CHAIN DEHYDROGENASE_REDUCTASE FAMILY PROTEIN"/>
    <property type="match status" value="1"/>
</dbReference>
<keyword evidence="4" id="KW-1185">Reference proteome</keyword>
<proteinExistence type="inferred from homology"/>
<dbReference type="RefSeq" id="WP_252166440.1">
    <property type="nucleotide sequence ID" value="NZ_CP084930.1"/>
</dbReference>
<dbReference type="InterPro" id="IPR002347">
    <property type="entry name" value="SDR_fam"/>
</dbReference>
<sequence>MSARPLALVTGGLRRIGAAVAARLAEAGYDLALHAHQPGALEAEAAARLAAAGAAHHCFVADLADGAAPPELLAEVIATCGRAPRLLVNNASRFAEDRPESVTAESLHLHYAVNCVAPVLLARDVAAAAAGPGAVIVNLLDQRIAAPHGDQFAYTLAKLALAGATEILARELAPGARVCGVAPGLTLATPDYGDTGLARAAALMPLGRTPSAAAIAEAVAYLAQAESVTGQILYVDGGAHLRHYPRDFVYLDGAEARPAPLNPA</sequence>
<evidence type="ECO:0000256" key="1">
    <source>
        <dbReference type="ARBA" id="ARBA00006484"/>
    </source>
</evidence>
<dbReference type="InterPro" id="IPR036291">
    <property type="entry name" value="NAD(P)-bd_dom_sf"/>
</dbReference>
<reference evidence="3" key="1">
    <citation type="journal article" date="2022" name="Toxins">
        <title>Genomic Analysis of Sphingopyxis sp. USTB-05 for Biodegrading Cyanobacterial Hepatotoxins.</title>
        <authorList>
            <person name="Liu C."/>
            <person name="Xu Q."/>
            <person name="Zhao Z."/>
            <person name="Zhang H."/>
            <person name="Liu X."/>
            <person name="Yin C."/>
            <person name="Liu Y."/>
            <person name="Yan H."/>
        </authorList>
    </citation>
    <scope>NUCLEOTIDE SEQUENCE</scope>
    <source>
        <strain evidence="3">NBD5</strain>
    </source>
</reference>
<dbReference type="EMBL" id="CP084930">
    <property type="protein sequence ID" value="USI72632.1"/>
    <property type="molecule type" value="Genomic_DNA"/>
</dbReference>
<dbReference type="Gene3D" id="3.40.50.720">
    <property type="entry name" value="NAD(P)-binding Rossmann-like Domain"/>
    <property type="match status" value="1"/>
</dbReference>
<keyword evidence="2" id="KW-0560">Oxidoreductase</keyword>
<gene>
    <name evidence="3" type="ORF">LHA26_15320</name>
</gene>
<comment type="similarity">
    <text evidence="1">Belongs to the short-chain dehydrogenases/reductases (SDR) family.</text>
</comment>
<evidence type="ECO:0000256" key="2">
    <source>
        <dbReference type="ARBA" id="ARBA00023002"/>
    </source>
</evidence>
<dbReference type="Pfam" id="PF13561">
    <property type="entry name" value="adh_short_C2"/>
    <property type="match status" value="1"/>
</dbReference>
<accession>A0ABY4X6V8</accession>
<dbReference type="PANTHER" id="PTHR43639">
    <property type="entry name" value="OXIDOREDUCTASE, SHORT-CHAIN DEHYDROGENASE/REDUCTASE FAMILY (AFU_ORTHOLOGUE AFUA_5G02870)"/>
    <property type="match status" value="1"/>
</dbReference>
<evidence type="ECO:0000313" key="3">
    <source>
        <dbReference type="EMBL" id="USI72632.1"/>
    </source>
</evidence>
<organism evidence="3 4">
    <name type="scientific">Sphingomonas morindae</name>
    <dbReference type="NCBI Taxonomy" id="1541170"/>
    <lineage>
        <taxon>Bacteria</taxon>
        <taxon>Pseudomonadati</taxon>
        <taxon>Pseudomonadota</taxon>
        <taxon>Alphaproteobacteria</taxon>
        <taxon>Sphingomonadales</taxon>
        <taxon>Sphingomonadaceae</taxon>
        <taxon>Sphingomonas</taxon>
    </lineage>
</organism>
<dbReference type="Proteomes" id="UP001056937">
    <property type="component" value="Chromosome 1"/>
</dbReference>
<dbReference type="SUPFAM" id="SSF51735">
    <property type="entry name" value="NAD(P)-binding Rossmann-fold domains"/>
    <property type="match status" value="1"/>
</dbReference>